<dbReference type="GO" id="GO:0004721">
    <property type="term" value="F:phosphoprotein phosphatase activity"/>
    <property type="evidence" value="ECO:0007669"/>
    <property type="project" value="UniProtKB-KW"/>
</dbReference>
<dbReference type="InterPro" id="IPR000340">
    <property type="entry name" value="Dual-sp_phosphatase_cat-dom"/>
</dbReference>
<dbReference type="Gene3D" id="3.90.190.10">
    <property type="entry name" value="Protein tyrosine phosphatase superfamily"/>
    <property type="match status" value="1"/>
</dbReference>
<dbReference type="InterPro" id="IPR036457">
    <property type="entry name" value="PPM-type-like_dom_sf"/>
</dbReference>
<keyword evidence="1" id="KW-0378">Hydrolase</keyword>
<evidence type="ECO:0000256" key="3">
    <source>
        <dbReference type="ARBA" id="ARBA00023277"/>
    </source>
</evidence>
<dbReference type="GO" id="GO:0019203">
    <property type="term" value="F:carbohydrate phosphatase activity"/>
    <property type="evidence" value="ECO:0007669"/>
    <property type="project" value="InterPro"/>
</dbReference>
<dbReference type="SUPFAM" id="SSF81606">
    <property type="entry name" value="PP2C-like"/>
    <property type="match status" value="1"/>
</dbReference>
<dbReference type="SMART" id="SM00332">
    <property type="entry name" value="PP2Cc"/>
    <property type="match status" value="1"/>
</dbReference>
<dbReference type="InterPro" id="IPR029021">
    <property type="entry name" value="Prot-tyrosine_phosphatase-like"/>
</dbReference>
<dbReference type="PROSITE" id="PS00383">
    <property type="entry name" value="TYR_PHOSPHATASE_1"/>
    <property type="match status" value="1"/>
</dbReference>
<keyword evidence="3" id="KW-0119">Carbohydrate metabolism</keyword>
<accession>A0AAD5DT45</accession>
<keyword evidence="2" id="KW-0904">Protein phosphatase</keyword>
<evidence type="ECO:0000259" key="4">
    <source>
        <dbReference type="PROSITE" id="PS50054"/>
    </source>
</evidence>
<dbReference type="GO" id="GO:0005983">
    <property type="term" value="P:starch catabolic process"/>
    <property type="evidence" value="ECO:0007669"/>
    <property type="project" value="TreeGrafter"/>
</dbReference>
<feature type="domain" description="Tyrosine specific protein phosphatases" evidence="5">
    <location>
        <begin position="448"/>
        <end position="506"/>
    </location>
</feature>
<gene>
    <name evidence="7" type="ORF">COHA_006333</name>
</gene>
<evidence type="ECO:0000259" key="5">
    <source>
        <dbReference type="PROSITE" id="PS50056"/>
    </source>
</evidence>
<feature type="domain" description="PPM-type phosphatase" evidence="6">
    <location>
        <begin position="1"/>
        <end position="333"/>
    </location>
</feature>
<dbReference type="GO" id="GO:0009507">
    <property type="term" value="C:chloroplast"/>
    <property type="evidence" value="ECO:0007669"/>
    <property type="project" value="TreeGrafter"/>
</dbReference>
<dbReference type="Gene3D" id="3.60.40.10">
    <property type="entry name" value="PPM-type phosphatase domain"/>
    <property type="match status" value="1"/>
</dbReference>
<protein>
    <recommendedName>
        <fullName evidence="9">Protein-serine/threonine phosphatase</fullName>
    </recommendedName>
</protein>
<keyword evidence="8" id="KW-1185">Reference proteome</keyword>
<dbReference type="EMBL" id="JADXDR010000089">
    <property type="protein sequence ID" value="KAI7839939.1"/>
    <property type="molecule type" value="Genomic_DNA"/>
</dbReference>
<dbReference type="InterPro" id="IPR016130">
    <property type="entry name" value="Tyr_Pase_AS"/>
</dbReference>
<dbReference type="InterPro" id="IPR052832">
    <property type="entry name" value="Starch-Glucan_Phosphatase"/>
</dbReference>
<comment type="caution">
    <text evidence="7">The sequence shown here is derived from an EMBL/GenBank/DDBJ whole genome shotgun (WGS) entry which is preliminary data.</text>
</comment>
<evidence type="ECO:0000256" key="2">
    <source>
        <dbReference type="ARBA" id="ARBA00022912"/>
    </source>
</evidence>
<evidence type="ECO:0000259" key="6">
    <source>
        <dbReference type="PROSITE" id="PS51746"/>
    </source>
</evidence>
<dbReference type="CDD" id="cd14526">
    <property type="entry name" value="DSP_laforin-like"/>
    <property type="match status" value="1"/>
</dbReference>
<evidence type="ECO:0000313" key="8">
    <source>
        <dbReference type="Proteomes" id="UP001205105"/>
    </source>
</evidence>
<organism evidence="7 8">
    <name type="scientific">Chlorella ohadii</name>
    <dbReference type="NCBI Taxonomy" id="2649997"/>
    <lineage>
        <taxon>Eukaryota</taxon>
        <taxon>Viridiplantae</taxon>
        <taxon>Chlorophyta</taxon>
        <taxon>core chlorophytes</taxon>
        <taxon>Trebouxiophyceae</taxon>
        <taxon>Chlorellales</taxon>
        <taxon>Chlorellaceae</taxon>
        <taxon>Chlorella clade</taxon>
        <taxon>Chlorella</taxon>
    </lineage>
</organism>
<dbReference type="SMART" id="SM00195">
    <property type="entry name" value="DSPc"/>
    <property type="match status" value="1"/>
</dbReference>
<dbReference type="Proteomes" id="UP001205105">
    <property type="component" value="Unassembled WGS sequence"/>
</dbReference>
<dbReference type="PANTHER" id="PTHR46642">
    <property type="entry name" value="DUAL SPECIFICITY PHOSPHATASE, SUBGROUP, CATALYTIC DOMAIN"/>
    <property type="match status" value="1"/>
</dbReference>
<dbReference type="PROSITE" id="PS51746">
    <property type="entry name" value="PPM_2"/>
    <property type="match status" value="1"/>
</dbReference>
<reference evidence="7" key="1">
    <citation type="submission" date="2020-11" db="EMBL/GenBank/DDBJ databases">
        <title>Chlorella ohadii genome sequencing and assembly.</title>
        <authorList>
            <person name="Murik O."/>
            <person name="Treves H."/>
            <person name="Kedem I."/>
            <person name="Shotland Y."/>
            <person name="Kaplan A."/>
        </authorList>
    </citation>
    <scope>NUCLEOTIDE SEQUENCE</scope>
    <source>
        <strain evidence="7">1</strain>
    </source>
</reference>
<sequence length="558" mass="61415">MLSWYGKLNQDYVLTSALHDGHSKQQRHHSSGGGTPQCYMAAVLLLRRHGMLGEYAAREGGTRIMHALKHSQLLRRKLQEFSEVELTELLTQVFLEGHQGALQAFDDAPPRYSFPLGSRFEQQYSLQYIKGSGDKVYTNPFIGTRLLEFGTSATLALVQGRSLVVADVGDSLAVLGREEGDAYVGEIVSVRHFGGDEGERQRLQEQCGESVSIAAEDGYLTVEEGRLRGFQLAMTRALGHRLLGDFGVSPEPSVTFHQLRPEHVCLIVATDGVWEVLSPSEAAKIVCDHLAEGYSAAAAAAELCREAVRLASSVRHAGEAAQADNTTAAVLAFPELPSAEELVLQYNKDMAERMGWSNLDNPYEYHFDRPIYYHYITPDVIVGSQPRHALDVDQLAAEGVSVILSLQQDKDLAYWKVDLGEISSRAEQLGMRVVRTPAVDFSPHSLRDTLPRAVRAMEEARAAGAKVYVHCTAGLGRSPAVAIAALYWLTPMQLDEAYQFLTGIRPCGPSKDAIRGATYDLLSGRPREHFDHEPPHAFATLSEHDRNNIRAKLGLARG</sequence>
<dbReference type="PROSITE" id="PS50054">
    <property type="entry name" value="TYR_PHOSPHATASE_DUAL"/>
    <property type="match status" value="1"/>
</dbReference>
<dbReference type="InterPro" id="IPR001932">
    <property type="entry name" value="PPM-type_phosphatase-like_dom"/>
</dbReference>
<name>A0AAD5DT45_9CHLO</name>
<dbReference type="Pfam" id="PF00782">
    <property type="entry name" value="DSPc"/>
    <property type="match status" value="1"/>
</dbReference>
<dbReference type="SUPFAM" id="SSF52799">
    <property type="entry name" value="(Phosphotyrosine protein) phosphatases II"/>
    <property type="match status" value="1"/>
</dbReference>
<dbReference type="InterPro" id="IPR000387">
    <property type="entry name" value="Tyr_Pase_dom"/>
</dbReference>
<dbReference type="CDD" id="cd00143">
    <property type="entry name" value="PP2Cc"/>
    <property type="match status" value="1"/>
</dbReference>
<dbReference type="InterPro" id="IPR045204">
    <property type="entry name" value="DSP_laforin-like"/>
</dbReference>
<dbReference type="AlphaFoldDB" id="A0AAD5DT45"/>
<dbReference type="PANTHER" id="PTHR46642:SF2">
    <property type="entry name" value="PHOSPHOGLUCAN PHOSPHATASE LSF2, CHLOROPLASTIC"/>
    <property type="match status" value="1"/>
</dbReference>
<dbReference type="Pfam" id="PF00481">
    <property type="entry name" value="PP2C"/>
    <property type="match status" value="1"/>
</dbReference>
<evidence type="ECO:0008006" key="9">
    <source>
        <dbReference type="Google" id="ProtNLM"/>
    </source>
</evidence>
<proteinExistence type="predicted"/>
<feature type="domain" description="Tyrosine-protein phosphatase" evidence="4">
    <location>
        <begin position="372"/>
        <end position="527"/>
    </location>
</feature>
<dbReference type="InterPro" id="IPR020422">
    <property type="entry name" value="TYR_PHOSPHATASE_DUAL_dom"/>
</dbReference>
<dbReference type="GO" id="GO:2001070">
    <property type="term" value="F:starch binding"/>
    <property type="evidence" value="ECO:0007669"/>
    <property type="project" value="TreeGrafter"/>
</dbReference>
<evidence type="ECO:0000313" key="7">
    <source>
        <dbReference type="EMBL" id="KAI7839939.1"/>
    </source>
</evidence>
<dbReference type="PROSITE" id="PS50056">
    <property type="entry name" value="TYR_PHOSPHATASE_2"/>
    <property type="match status" value="1"/>
</dbReference>
<evidence type="ECO:0000256" key="1">
    <source>
        <dbReference type="ARBA" id="ARBA00022801"/>
    </source>
</evidence>